<dbReference type="GO" id="GO:0061463">
    <property type="term" value="F:O-acetyl-ADP-ribose deacetylase activity"/>
    <property type="evidence" value="ECO:0007669"/>
    <property type="project" value="TreeGrafter"/>
</dbReference>
<dbReference type="PROSITE" id="PS51154">
    <property type="entry name" value="MACRO"/>
    <property type="match status" value="1"/>
</dbReference>
<dbReference type="PATRIC" id="fig|584657.3.peg.2620"/>
<keyword evidence="3" id="KW-1185">Reference proteome</keyword>
<dbReference type="SUPFAM" id="SSF52949">
    <property type="entry name" value="Macro domain-like"/>
    <property type="match status" value="1"/>
</dbReference>
<comment type="caution">
    <text evidence="2">The sequence shown here is derived from an EMBL/GenBank/DDBJ whole genome shotgun (WGS) entry which is preliminary data.</text>
</comment>
<evidence type="ECO:0000313" key="2">
    <source>
        <dbReference type="EMBL" id="EWT05478.1"/>
    </source>
</evidence>
<dbReference type="InterPro" id="IPR002589">
    <property type="entry name" value="Macro_dom"/>
</dbReference>
<name>W9GKY0_9MICO</name>
<dbReference type="CDD" id="cd02908">
    <property type="entry name" value="Macro_OAADPr_deacetylase"/>
    <property type="match status" value="1"/>
</dbReference>
<dbReference type="PANTHER" id="PTHR11106:SF27">
    <property type="entry name" value="MACRO DOMAIN-CONTAINING PROTEIN"/>
    <property type="match status" value="1"/>
</dbReference>
<dbReference type="PANTHER" id="PTHR11106">
    <property type="entry name" value="GANGLIOSIDE INDUCED DIFFERENTIATION ASSOCIATED PROTEIN 2-RELATED"/>
    <property type="match status" value="1"/>
</dbReference>
<dbReference type="Pfam" id="PF01661">
    <property type="entry name" value="Macro"/>
    <property type="match status" value="1"/>
</dbReference>
<dbReference type="Gene3D" id="3.40.220.10">
    <property type="entry name" value="Leucine Aminopeptidase, subunit E, domain 1"/>
    <property type="match status" value="1"/>
</dbReference>
<feature type="domain" description="Macro" evidence="1">
    <location>
        <begin position="3"/>
        <end position="181"/>
    </location>
</feature>
<dbReference type="Proteomes" id="UP000019494">
    <property type="component" value="Unassembled WGS sequence"/>
</dbReference>
<reference evidence="3" key="1">
    <citation type="submission" date="2013-08" db="EMBL/GenBank/DDBJ databases">
        <title>Intrasporangium oryzae NRRL B-24470.</title>
        <authorList>
            <person name="Liu H."/>
            <person name="Wang G."/>
        </authorList>
    </citation>
    <scope>NUCLEOTIDE SEQUENCE [LARGE SCALE GENOMIC DNA]</scope>
    <source>
        <strain evidence="3">Q5-1</strain>
    </source>
</reference>
<sequence length="181" mass="18682">MSGPAAATGGGRFAGITLHRGDITTDASVDAIVNAANESLLGGGGVDGAIHRAAGPQLLEECRRLGGCRTGDAKITGAGWLPVSYVIHTVGPIWRGGTAGERDLLASCYLRSVEVAARHDCARLAFPAVSCGVYGYPLEEGAEVALTTVAEAMARFPTVGQARFWLFSEATYAAFAQVLEG</sequence>
<dbReference type="AlphaFoldDB" id="W9GKY0"/>
<accession>W9GKY0</accession>
<dbReference type="InterPro" id="IPR043472">
    <property type="entry name" value="Macro_dom-like"/>
</dbReference>
<evidence type="ECO:0000259" key="1">
    <source>
        <dbReference type="PROSITE" id="PS51154"/>
    </source>
</evidence>
<proteinExistence type="predicted"/>
<dbReference type="NCBIfam" id="NF001664">
    <property type="entry name" value="PRK00431.1-6"/>
    <property type="match status" value="1"/>
</dbReference>
<dbReference type="RefSeq" id="WP_205620941.1">
    <property type="nucleotide sequence ID" value="NZ_AWQS01000109.1"/>
</dbReference>
<evidence type="ECO:0000313" key="3">
    <source>
        <dbReference type="Proteomes" id="UP000019494"/>
    </source>
</evidence>
<dbReference type="EMBL" id="AWQS01000109">
    <property type="protein sequence ID" value="EWT05478.1"/>
    <property type="molecule type" value="Genomic_DNA"/>
</dbReference>
<gene>
    <name evidence="2" type="ORF">N864_04430</name>
</gene>
<protein>
    <submittedName>
        <fullName evidence="2">Appr-1-p processing protein</fullName>
    </submittedName>
</protein>
<dbReference type="SMART" id="SM00506">
    <property type="entry name" value="A1pp"/>
    <property type="match status" value="1"/>
</dbReference>
<organism evidence="2 3">
    <name type="scientific">Intrasporangium chromatireducens Q5-1</name>
    <dbReference type="NCBI Taxonomy" id="584657"/>
    <lineage>
        <taxon>Bacteria</taxon>
        <taxon>Bacillati</taxon>
        <taxon>Actinomycetota</taxon>
        <taxon>Actinomycetes</taxon>
        <taxon>Micrococcales</taxon>
        <taxon>Intrasporangiaceae</taxon>
        <taxon>Intrasporangium</taxon>
    </lineage>
</organism>